<dbReference type="EMBL" id="CP030759">
    <property type="protein sequence ID" value="AXA36258.1"/>
    <property type="molecule type" value="Genomic_DNA"/>
</dbReference>
<comment type="catalytic activity">
    <reaction evidence="7 8">
        <text>N(6)-[(R)-lipoyl]-L-lysyl-[protein] + pyruvate + H(+) = N(6)-[(R)-S(8)-acetyldihydrolipoyl]-L-lysyl-[protein] + CO2</text>
        <dbReference type="Rhea" id="RHEA:19189"/>
        <dbReference type="Rhea" id="RHEA-COMP:10474"/>
        <dbReference type="Rhea" id="RHEA-COMP:10478"/>
        <dbReference type="ChEBI" id="CHEBI:15361"/>
        <dbReference type="ChEBI" id="CHEBI:15378"/>
        <dbReference type="ChEBI" id="CHEBI:16526"/>
        <dbReference type="ChEBI" id="CHEBI:83099"/>
        <dbReference type="ChEBI" id="CHEBI:83111"/>
        <dbReference type="EC" id="1.2.4.1"/>
    </reaction>
</comment>
<dbReference type="GO" id="GO:0046872">
    <property type="term" value="F:metal ion binding"/>
    <property type="evidence" value="ECO:0007669"/>
    <property type="project" value="UniProtKB-KW"/>
</dbReference>
<proteinExistence type="predicted"/>
<dbReference type="InterPro" id="IPR035807">
    <property type="entry name" value="PDC_E1_N"/>
</dbReference>
<keyword evidence="9" id="KW-0479">Metal-binding</keyword>
<evidence type="ECO:0000313" key="14">
    <source>
        <dbReference type="Proteomes" id="UP000262583"/>
    </source>
</evidence>
<comment type="cofactor">
    <cofactor evidence="9">
        <name>Mg(2+)</name>
        <dbReference type="ChEBI" id="CHEBI:18420"/>
    </cofactor>
</comment>
<evidence type="ECO:0000256" key="8">
    <source>
        <dbReference type="PIRNR" id="PIRNR000156"/>
    </source>
</evidence>
<sequence length="897" mass="101206">MTNETVLVENETKSQNLESLAFQEWLEALKYELAVEGPEHVEKLLKALADAAHLWGVKIPFTANTPYINTIPKEAEPPYPGDRAIERRIKSYVRWNALAMVVKANRLHPGLGGHISTFASAATLYEVGFNHFFRGRRPGTAGDMVFFQGHAAPGIYARAYIEGRLNAKQLHNFRRELQKDGGLSSYPHPWLMPGFWQFPTVSMGLGPIMAIYHARFNRYLQDRGILDTSQTKVWAFLGDGECDEPETLGAITLASREKLDNLIFVINCNLQRLDGPVRGNGKIIQELEAAFRGAGWNVIKVIWGSDWDRLLERDKTGLLIKRMEECVDGEYQRFSIADGAYIRKHFFGKYPELLELVKDMSDEELEKLRRGGLDPQKVYAAYKAAVEHKGQPTVILAKTVKGYGLGEAGEGRNISHQQKKLNEQELREFRDRFNIPVPDEEIDDLPFIRLPEGSPEERYLKERRKALGGHVPARVVTAPPLQMPEREYFATFFTGSEGREVSTTMAFVRMLSHLLGNKDFGRFIVPIIPDEARTFGMEALFRQYGIYSHVGQLYEPVDRDQLLYYLEKKDGQILEEGITEAGSMSSFIAAGTAYANYGVTMMPFFIYYSMFGFQRVGDLIWAAADMRVRGFLLGATAGRTTLNGEGLQHQDGHSHVLASTVPNLLCYHPAFAYEIALILQDGMKRMFEKQEDVFYYLTLGNENYVQPPMAEGVEEGVLEGLYKFQKGPDKAKYKAHIIGDFSAINSALAAQQILAERYHVSADVWSATSYKRLRYGAMEAERWNMLHPTAKTRKKSYLEQILEPEEGPFVAVSDSMRMVPDQIAKWVPGGLLSLGTDGFGRSDTREDLRRFFEIDAPHVVVAVLARLAERGEIKPSVVKKAIEDLGVDPEQGFSLFA</sequence>
<evidence type="ECO:0000256" key="1">
    <source>
        <dbReference type="ARBA" id="ARBA00001964"/>
    </source>
</evidence>
<dbReference type="KEGG" id="schv:BRCON_1481"/>
<dbReference type="PANTHER" id="PTHR43825:SF3">
    <property type="entry name" value="PYRUVATE DEHYDROGENASE E1 COMPONENT"/>
    <property type="match status" value="1"/>
</dbReference>
<dbReference type="Pfam" id="PF17831">
    <property type="entry name" value="PDH_E1_M"/>
    <property type="match status" value="1"/>
</dbReference>
<keyword evidence="9" id="KW-0460">Magnesium</keyword>
<keyword evidence="6 8" id="KW-0670">Pyruvate</keyword>
<evidence type="ECO:0000256" key="3">
    <source>
        <dbReference type="ARBA" id="ARBA00017172"/>
    </source>
</evidence>
<accession>A0A2Z4Y5V1</accession>
<evidence type="ECO:0000259" key="10">
    <source>
        <dbReference type="Pfam" id="PF00456"/>
    </source>
</evidence>
<dbReference type="SUPFAM" id="SSF52922">
    <property type="entry name" value="TK C-terminal domain-like"/>
    <property type="match status" value="1"/>
</dbReference>
<keyword evidence="4 8" id="KW-0560">Oxidoreductase</keyword>
<dbReference type="PIRSF" id="PIRSF000156">
    <property type="entry name" value="Pyruvate_dh_E1"/>
    <property type="match status" value="1"/>
</dbReference>
<protein>
    <recommendedName>
        <fullName evidence="3 8">Pyruvate dehydrogenase E1 component</fullName>
        <ecNumber evidence="2 8">1.2.4.1</ecNumber>
    </recommendedName>
</protein>
<dbReference type="InterPro" id="IPR055152">
    <property type="entry name" value="Transketolase-like_C_2"/>
</dbReference>
<dbReference type="AlphaFoldDB" id="A0A2Z4Y5V1"/>
<dbReference type="Gene3D" id="3.40.50.970">
    <property type="match status" value="2"/>
</dbReference>
<dbReference type="GO" id="GO:0004739">
    <property type="term" value="F:pyruvate dehydrogenase (acetyl-transferring) activity"/>
    <property type="evidence" value="ECO:0007669"/>
    <property type="project" value="UniProtKB-EC"/>
</dbReference>
<dbReference type="FunFam" id="3.40.50.970:FF:000011">
    <property type="entry name" value="Pyruvate dehydrogenase E1 component"/>
    <property type="match status" value="1"/>
</dbReference>
<feature type="domain" description="Transketolase N-terminal" evidence="10">
    <location>
        <begin position="86"/>
        <end position="308"/>
    </location>
</feature>
<dbReference type="Gene3D" id="3.40.50.920">
    <property type="match status" value="1"/>
</dbReference>
<keyword evidence="5 8" id="KW-0786">Thiamine pyrophosphate</keyword>
<evidence type="ECO:0000256" key="4">
    <source>
        <dbReference type="ARBA" id="ARBA00023002"/>
    </source>
</evidence>
<gene>
    <name evidence="13" type="ORF">BRCON_1481</name>
</gene>
<feature type="domain" description="Pyruvate dehydrogenase E1 component middle" evidence="11">
    <location>
        <begin position="488"/>
        <end position="707"/>
    </location>
</feature>
<evidence type="ECO:0000259" key="12">
    <source>
        <dbReference type="Pfam" id="PF22613"/>
    </source>
</evidence>
<dbReference type="InterPro" id="IPR041621">
    <property type="entry name" value="PDH_E1_M"/>
</dbReference>
<dbReference type="PANTHER" id="PTHR43825">
    <property type="entry name" value="PYRUVATE DEHYDROGENASE E1 COMPONENT"/>
    <property type="match status" value="1"/>
</dbReference>
<dbReference type="CDD" id="cd02017">
    <property type="entry name" value="TPP_E1_EcPDC_like"/>
    <property type="match status" value="1"/>
</dbReference>
<feature type="domain" description="Transketolase-like C-terminal" evidence="12">
    <location>
        <begin position="720"/>
        <end position="855"/>
    </location>
</feature>
<feature type="binding site" evidence="9">
    <location>
        <position position="271"/>
    </location>
    <ligand>
        <name>Mg(2+)</name>
        <dbReference type="ChEBI" id="CHEBI:18420"/>
    </ligand>
</feature>
<dbReference type="InterPro" id="IPR005474">
    <property type="entry name" value="Transketolase_N"/>
</dbReference>
<dbReference type="EC" id="1.2.4.1" evidence="2 8"/>
<organism evidence="13 14">
    <name type="scientific">Sumerlaea chitinivorans</name>
    <dbReference type="NCBI Taxonomy" id="2250252"/>
    <lineage>
        <taxon>Bacteria</taxon>
        <taxon>Candidatus Sumerlaeota</taxon>
        <taxon>Candidatus Sumerlaeia</taxon>
        <taxon>Candidatus Sumerlaeales</taxon>
        <taxon>Candidatus Sumerlaeaceae</taxon>
        <taxon>Candidatus Sumerlaea</taxon>
    </lineage>
</organism>
<dbReference type="InterPro" id="IPR009014">
    <property type="entry name" value="Transketo_C/PFOR_II"/>
</dbReference>
<feature type="binding site" evidence="9">
    <location>
        <position position="269"/>
    </location>
    <ligand>
        <name>Mg(2+)</name>
        <dbReference type="ChEBI" id="CHEBI:18420"/>
    </ligand>
</feature>
<evidence type="ECO:0000256" key="9">
    <source>
        <dbReference type="PIRSR" id="PIRSR000156-1"/>
    </source>
</evidence>
<dbReference type="NCBIfam" id="TIGR00759">
    <property type="entry name" value="aceE"/>
    <property type="match status" value="1"/>
</dbReference>
<dbReference type="SUPFAM" id="SSF52518">
    <property type="entry name" value="Thiamin diphosphate-binding fold (THDP-binding)"/>
    <property type="match status" value="2"/>
</dbReference>
<dbReference type="InterPro" id="IPR004660">
    <property type="entry name" value="PDH_E1"/>
</dbReference>
<comment type="function">
    <text evidence="8">Component of the pyruvate dehydrogenase (PDH) complex, that catalyzes the overall conversion of pyruvate to acetyl-CoA and CO(2).</text>
</comment>
<evidence type="ECO:0000256" key="5">
    <source>
        <dbReference type="ARBA" id="ARBA00023052"/>
    </source>
</evidence>
<feature type="binding site" evidence="9">
    <location>
        <position position="239"/>
    </location>
    <ligand>
        <name>Mg(2+)</name>
        <dbReference type="ChEBI" id="CHEBI:18420"/>
    </ligand>
</feature>
<evidence type="ECO:0000313" key="13">
    <source>
        <dbReference type="EMBL" id="AXA36258.1"/>
    </source>
</evidence>
<evidence type="ECO:0000256" key="2">
    <source>
        <dbReference type="ARBA" id="ARBA00012281"/>
    </source>
</evidence>
<dbReference type="Pfam" id="PF00456">
    <property type="entry name" value="Transketolase_N"/>
    <property type="match status" value="1"/>
</dbReference>
<name>A0A2Z4Y5V1_SUMC1</name>
<reference evidence="13 14" key="1">
    <citation type="submission" date="2018-05" db="EMBL/GenBank/DDBJ databases">
        <title>A metagenomic window into the 2 km-deep terrestrial subsurface aquifer revealed taxonomically and functionally diverse microbial community comprising novel uncultured bacterial lineages.</title>
        <authorList>
            <person name="Kadnikov V.V."/>
            <person name="Mardanov A.V."/>
            <person name="Beletsky A.V."/>
            <person name="Banks D."/>
            <person name="Pimenov N.V."/>
            <person name="Frank Y.A."/>
            <person name="Karnachuk O.V."/>
            <person name="Ravin N.V."/>
        </authorList>
    </citation>
    <scope>NUCLEOTIDE SEQUENCE [LARGE SCALE GENOMIC DNA]</scope>
    <source>
        <strain evidence="13">BY</strain>
    </source>
</reference>
<evidence type="ECO:0000256" key="6">
    <source>
        <dbReference type="ARBA" id="ARBA00023317"/>
    </source>
</evidence>
<comment type="cofactor">
    <cofactor evidence="1 8">
        <name>thiamine diphosphate</name>
        <dbReference type="ChEBI" id="CHEBI:58937"/>
    </cofactor>
</comment>
<evidence type="ECO:0000256" key="7">
    <source>
        <dbReference type="ARBA" id="ARBA00051231"/>
    </source>
</evidence>
<dbReference type="Proteomes" id="UP000262583">
    <property type="component" value="Chromosome"/>
</dbReference>
<dbReference type="InterPro" id="IPR029061">
    <property type="entry name" value="THDP-binding"/>
</dbReference>
<evidence type="ECO:0000259" key="11">
    <source>
        <dbReference type="Pfam" id="PF17831"/>
    </source>
</evidence>
<dbReference type="Pfam" id="PF22613">
    <property type="entry name" value="Transketolase_C_1"/>
    <property type="match status" value="1"/>
</dbReference>
<dbReference type="InterPro" id="IPR051157">
    <property type="entry name" value="PDH/Transketolase"/>
</dbReference>